<sequence length="82" mass="9226">MTEEGMPEFNNIHAFGELVYAVATVLDPAFTFQWLADMNAEEEKKEVIHVKVKELVVMEAESVGGNMFASSKSEEDDEPPYK</sequence>
<comment type="caution">
    <text evidence="1">The sequence shown here is derived from an EMBL/GenBank/DDBJ whole genome shotgun (WGS) entry which is preliminary data.</text>
</comment>
<accession>A0A151NW51</accession>
<dbReference type="EMBL" id="AKHW03001786">
    <property type="protein sequence ID" value="KYO40984.1"/>
    <property type="molecule type" value="Genomic_DNA"/>
</dbReference>
<dbReference type="Proteomes" id="UP000050525">
    <property type="component" value="Unassembled WGS sequence"/>
</dbReference>
<keyword evidence="2" id="KW-1185">Reference proteome</keyword>
<evidence type="ECO:0000313" key="2">
    <source>
        <dbReference type="Proteomes" id="UP000050525"/>
    </source>
</evidence>
<gene>
    <name evidence="1" type="ORF">Y1Q_0013730</name>
</gene>
<reference evidence="1 2" key="1">
    <citation type="journal article" date="2012" name="Genome Biol.">
        <title>Sequencing three crocodilian genomes to illuminate the evolution of archosaurs and amniotes.</title>
        <authorList>
            <person name="St John J.A."/>
            <person name="Braun E.L."/>
            <person name="Isberg S.R."/>
            <person name="Miles L.G."/>
            <person name="Chong A.Y."/>
            <person name="Gongora J."/>
            <person name="Dalzell P."/>
            <person name="Moran C."/>
            <person name="Bed'hom B."/>
            <person name="Abzhanov A."/>
            <person name="Burgess S.C."/>
            <person name="Cooksey A.M."/>
            <person name="Castoe T.A."/>
            <person name="Crawford N.G."/>
            <person name="Densmore L.D."/>
            <person name="Drew J.C."/>
            <person name="Edwards S.V."/>
            <person name="Faircloth B.C."/>
            <person name="Fujita M.K."/>
            <person name="Greenwold M.J."/>
            <person name="Hoffmann F.G."/>
            <person name="Howard J.M."/>
            <person name="Iguchi T."/>
            <person name="Janes D.E."/>
            <person name="Khan S.Y."/>
            <person name="Kohno S."/>
            <person name="de Koning A.J."/>
            <person name="Lance S.L."/>
            <person name="McCarthy F.M."/>
            <person name="McCormack J.E."/>
            <person name="Merchant M.E."/>
            <person name="Peterson D.G."/>
            <person name="Pollock D.D."/>
            <person name="Pourmand N."/>
            <person name="Raney B.J."/>
            <person name="Roessler K.A."/>
            <person name="Sanford J.R."/>
            <person name="Sawyer R.H."/>
            <person name="Schmidt C.J."/>
            <person name="Triplett E.W."/>
            <person name="Tuberville T.D."/>
            <person name="Venegas-Anaya M."/>
            <person name="Howard J.T."/>
            <person name="Jarvis E.D."/>
            <person name="Guillette L.J.Jr."/>
            <person name="Glenn T.C."/>
            <person name="Green R.E."/>
            <person name="Ray D.A."/>
        </authorList>
    </citation>
    <scope>NUCLEOTIDE SEQUENCE [LARGE SCALE GENOMIC DNA]</scope>
    <source>
        <strain evidence="1">KSC_2009_1</strain>
    </source>
</reference>
<protein>
    <submittedName>
        <fullName evidence="1">Uncharacterized protein</fullName>
    </submittedName>
</protein>
<evidence type="ECO:0000313" key="1">
    <source>
        <dbReference type="EMBL" id="KYO40984.1"/>
    </source>
</evidence>
<proteinExistence type="predicted"/>
<dbReference type="AlphaFoldDB" id="A0A151NW51"/>
<name>A0A151NW51_ALLMI</name>
<organism evidence="1 2">
    <name type="scientific">Alligator mississippiensis</name>
    <name type="common">American alligator</name>
    <dbReference type="NCBI Taxonomy" id="8496"/>
    <lineage>
        <taxon>Eukaryota</taxon>
        <taxon>Metazoa</taxon>
        <taxon>Chordata</taxon>
        <taxon>Craniata</taxon>
        <taxon>Vertebrata</taxon>
        <taxon>Euteleostomi</taxon>
        <taxon>Archelosauria</taxon>
        <taxon>Archosauria</taxon>
        <taxon>Crocodylia</taxon>
        <taxon>Alligatoridae</taxon>
        <taxon>Alligatorinae</taxon>
        <taxon>Alligator</taxon>
    </lineage>
</organism>